<protein>
    <recommendedName>
        <fullName evidence="2">Protein THEM6</fullName>
    </recommendedName>
</protein>
<evidence type="ECO:0000313" key="7">
    <source>
        <dbReference type="Proteomes" id="UP000494165"/>
    </source>
</evidence>
<dbReference type="PANTHER" id="PTHR12475">
    <property type="match status" value="1"/>
</dbReference>
<dbReference type="InterPro" id="IPR029069">
    <property type="entry name" value="HotDog_dom_sf"/>
</dbReference>
<dbReference type="Pfam" id="PF06087">
    <property type="entry name" value="Tyr-DNA_phospho"/>
    <property type="match status" value="1"/>
</dbReference>
<proteinExistence type="inferred from homology"/>
<dbReference type="GO" id="GO:0006281">
    <property type="term" value="P:DNA repair"/>
    <property type="evidence" value="ECO:0007669"/>
    <property type="project" value="InterPro"/>
</dbReference>
<dbReference type="Proteomes" id="UP000494165">
    <property type="component" value="Unassembled WGS sequence"/>
</dbReference>
<sequence>VYPCLKDVKDSLSGGGCLPYSFATHRNQTWLTEFVHKWRADDRKRSRAMPHIKTYCRLSPDWKKAAWFLLTSSNLSKAAWGRSTHQGKGQNILSYEAGVLFIPQLMIQKNHFDISHLTSQEGEKLPFPFDLPPVKYESSDKLWVADAVAEPLGAGVQQRCRQPTFDFSGPLLHHESVILGRLRWRSATTGSTILCIAIAKLFKKKVHILDTTTVTGVCLTNDVDTLLFHMNNARYLRELDFARVDFYERSGLYRAIKSKGGAVVQGACTVRYRRFIKPFCIYKIESKIVCWDDKSVFMEHRFITPKDKFINAIVVCRQRIIDCNAEEVMKDLLGKARGCKKPSADIAVESPFERPEVPAHIQKWIEFNDLSSANLRKNEC</sequence>
<dbReference type="CDD" id="cd00586">
    <property type="entry name" value="4HBT"/>
    <property type="match status" value="1"/>
</dbReference>
<dbReference type="InterPro" id="IPR051490">
    <property type="entry name" value="THEM6_lcsJ_thioesterase"/>
</dbReference>
<feature type="active site" description="Proton donor/acceptor" evidence="3">
    <location>
        <position position="51"/>
    </location>
</feature>
<feature type="non-terminal residue" evidence="6">
    <location>
        <position position="1"/>
    </location>
</feature>
<dbReference type="EMBL" id="CADEPI010000456">
    <property type="protein sequence ID" value="CAB3386124.1"/>
    <property type="molecule type" value="Genomic_DNA"/>
</dbReference>
<evidence type="ECO:0000256" key="2">
    <source>
        <dbReference type="ARBA" id="ARBA00041112"/>
    </source>
</evidence>
<comment type="caution">
    <text evidence="6">The sequence shown here is derived from an EMBL/GenBank/DDBJ whole genome shotgun (WGS) entry which is preliminary data.</text>
</comment>
<comment type="similarity">
    <text evidence="1">Belongs to the THEM6 family.</text>
</comment>
<organism evidence="6 7">
    <name type="scientific">Cloeon dipterum</name>
    <dbReference type="NCBI Taxonomy" id="197152"/>
    <lineage>
        <taxon>Eukaryota</taxon>
        <taxon>Metazoa</taxon>
        <taxon>Ecdysozoa</taxon>
        <taxon>Arthropoda</taxon>
        <taxon>Hexapoda</taxon>
        <taxon>Insecta</taxon>
        <taxon>Pterygota</taxon>
        <taxon>Palaeoptera</taxon>
        <taxon>Ephemeroptera</taxon>
        <taxon>Pisciforma</taxon>
        <taxon>Baetidae</taxon>
        <taxon>Cloeon</taxon>
    </lineage>
</organism>
<name>A0A8S1DQL6_9INSE</name>
<evidence type="ECO:0000313" key="6">
    <source>
        <dbReference type="EMBL" id="CAB3386124.1"/>
    </source>
</evidence>
<keyword evidence="7" id="KW-1185">Reference proteome</keyword>
<evidence type="ECO:0000256" key="5">
    <source>
        <dbReference type="PIRSR" id="PIRSR610347-3"/>
    </source>
</evidence>
<evidence type="ECO:0000256" key="4">
    <source>
        <dbReference type="PIRSR" id="PIRSR610347-2"/>
    </source>
</evidence>
<accession>A0A8S1DQL6</accession>
<feature type="binding site" evidence="4">
    <location>
        <position position="53"/>
    </location>
    <ligand>
        <name>substrate</name>
    </ligand>
</feature>
<dbReference type="Gene3D" id="3.10.129.10">
    <property type="entry name" value="Hotdog Thioesterase"/>
    <property type="match status" value="1"/>
</dbReference>
<dbReference type="SUPFAM" id="SSF54637">
    <property type="entry name" value="Thioesterase/thiol ester dehydrase-isomerase"/>
    <property type="match status" value="1"/>
</dbReference>
<reference evidence="6 7" key="1">
    <citation type="submission" date="2020-04" db="EMBL/GenBank/DDBJ databases">
        <authorList>
            <person name="Alioto T."/>
            <person name="Alioto T."/>
            <person name="Gomez Garrido J."/>
        </authorList>
    </citation>
    <scope>NUCLEOTIDE SEQUENCE [LARGE SCALE GENOMIC DNA]</scope>
</reference>
<evidence type="ECO:0000256" key="3">
    <source>
        <dbReference type="PIRSR" id="PIRSR610347-1"/>
    </source>
</evidence>
<dbReference type="Pfam" id="PF13279">
    <property type="entry name" value="4HBT_2"/>
    <property type="match status" value="1"/>
</dbReference>
<gene>
    <name evidence="6" type="ORF">CLODIP_2_CD01053</name>
</gene>
<dbReference type="OrthoDB" id="265761at2759"/>
<dbReference type="InterPro" id="IPR010347">
    <property type="entry name" value="Tdp1"/>
</dbReference>
<dbReference type="Gene3D" id="3.30.870.10">
    <property type="entry name" value="Endonuclease Chain A"/>
    <property type="match status" value="1"/>
</dbReference>
<dbReference type="AlphaFoldDB" id="A0A8S1DQL6"/>
<dbReference type="GO" id="GO:0008081">
    <property type="term" value="F:phosphoric diester hydrolase activity"/>
    <property type="evidence" value="ECO:0007669"/>
    <property type="project" value="InterPro"/>
</dbReference>
<feature type="site" description="Interaction with DNA" evidence="5">
    <location>
        <position position="76"/>
    </location>
</feature>
<dbReference type="PANTHER" id="PTHR12475:SF11">
    <property type="entry name" value="PROTEIN THEM6"/>
    <property type="match status" value="1"/>
</dbReference>
<evidence type="ECO:0000256" key="1">
    <source>
        <dbReference type="ARBA" id="ARBA00038228"/>
    </source>
</evidence>
<dbReference type="SUPFAM" id="SSF56024">
    <property type="entry name" value="Phospholipase D/nuclease"/>
    <property type="match status" value="1"/>
</dbReference>
<dbReference type="GO" id="GO:0005634">
    <property type="term" value="C:nucleus"/>
    <property type="evidence" value="ECO:0007669"/>
    <property type="project" value="InterPro"/>
</dbReference>